<dbReference type="EMBL" id="WOWK01000110">
    <property type="protein sequence ID" value="KAF0318443.1"/>
    <property type="molecule type" value="Genomic_DNA"/>
</dbReference>
<dbReference type="AlphaFoldDB" id="A0A8H3ZGM0"/>
<organism evidence="2 3">
    <name type="scientific">Colletotrichum asianum</name>
    <dbReference type="NCBI Taxonomy" id="702518"/>
    <lineage>
        <taxon>Eukaryota</taxon>
        <taxon>Fungi</taxon>
        <taxon>Dikarya</taxon>
        <taxon>Ascomycota</taxon>
        <taxon>Pezizomycotina</taxon>
        <taxon>Sordariomycetes</taxon>
        <taxon>Hypocreomycetidae</taxon>
        <taxon>Glomerellales</taxon>
        <taxon>Glomerellaceae</taxon>
        <taxon>Colletotrichum</taxon>
        <taxon>Colletotrichum gloeosporioides species complex</taxon>
    </lineage>
</organism>
<comment type="caution">
    <text evidence="2">The sequence shown here is derived from an EMBL/GenBank/DDBJ whole genome shotgun (WGS) entry which is preliminary data.</text>
</comment>
<feature type="region of interest" description="Disordered" evidence="1">
    <location>
        <begin position="183"/>
        <end position="207"/>
    </location>
</feature>
<evidence type="ECO:0000313" key="3">
    <source>
        <dbReference type="Proteomes" id="UP000434172"/>
    </source>
</evidence>
<evidence type="ECO:0000313" key="2">
    <source>
        <dbReference type="EMBL" id="KAF0318443.1"/>
    </source>
</evidence>
<evidence type="ECO:0000256" key="1">
    <source>
        <dbReference type="SAM" id="MobiDB-lite"/>
    </source>
</evidence>
<keyword evidence="3" id="KW-1185">Reference proteome</keyword>
<gene>
    <name evidence="2" type="ORF">GQ607_014361</name>
</gene>
<name>A0A8H3ZGM0_9PEZI</name>
<reference evidence="2 3" key="1">
    <citation type="submission" date="2019-12" db="EMBL/GenBank/DDBJ databases">
        <title>A genome sequence resource for the geographically widespread anthracnose pathogen Colletotrichum asianum.</title>
        <authorList>
            <person name="Meng Y."/>
        </authorList>
    </citation>
    <scope>NUCLEOTIDE SEQUENCE [LARGE SCALE GENOMIC DNA]</scope>
    <source>
        <strain evidence="2 3">ICMP 18580</strain>
    </source>
</reference>
<dbReference type="OrthoDB" id="5153662at2759"/>
<accession>A0A8H3ZGM0</accession>
<proteinExistence type="predicted"/>
<protein>
    <submittedName>
        <fullName evidence="2">Uncharacterized protein</fullName>
    </submittedName>
</protein>
<dbReference type="Proteomes" id="UP000434172">
    <property type="component" value="Unassembled WGS sequence"/>
</dbReference>
<sequence>MGEPSVEHPLTKRNLENLGYEAFSSPASSIDLPDDRLARAKRQTYHILWSLNKIGIEGKRILQDEELYVVDYDVRYRGAKKPTPDLEDVAFWDAKLHEYEQKYNPIIRLERAKGQVRAAMTSLQSFRPEGIQALERDELFISQAGVVRYRGSRDSMPDLEDPAYWEARLEYFSNLYNDLFQKSRPRPPSTSKFASSESAMEEQEADEALREEYQLDWHRRHKDIQRWALAQSTRRGQSKRFTTSSNVF</sequence>